<feature type="region of interest" description="Disordered" evidence="4">
    <location>
        <begin position="99"/>
        <end position="185"/>
    </location>
</feature>
<evidence type="ECO:0000256" key="3">
    <source>
        <dbReference type="ARBA" id="ARBA00023163"/>
    </source>
</evidence>
<feature type="domain" description="HTH araC/xylS-type" evidence="5">
    <location>
        <begin position="1"/>
        <end position="106"/>
    </location>
</feature>
<organism evidence="6 7">
    <name type="scientific">Streptomyces antimicrobicus</name>
    <dbReference type="NCBI Taxonomy" id="2883108"/>
    <lineage>
        <taxon>Bacteria</taxon>
        <taxon>Bacillati</taxon>
        <taxon>Actinomycetota</taxon>
        <taxon>Actinomycetes</taxon>
        <taxon>Kitasatosporales</taxon>
        <taxon>Streptomycetaceae</taxon>
        <taxon>Streptomyces</taxon>
    </lineage>
</organism>
<dbReference type="InterPro" id="IPR018060">
    <property type="entry name" value="HTH_AraC"/>
</dbReference>
<keyword evidence="3" id="KW-0804">Transcription</keyword>
<evidence type="ECO:0000256" key="1">
    <source>
        <dbReference type="ARBA" id="ARBA00023015"/>
    </source>
</evidence>
<dbReference type="Gene3D" id="1.10.10.60">
    <property type="entry name" value="Homeodomain-like"/>
    <property type="match status" value="1"/>
</dbReference>
<dbReference type="Pfam" id="PF12833">
    <property type="entry name" value="HTH_18"/>
    <property type="match status" value="1"/>
</dbReference>
<evidence type="ECO:0000259" key="5">
    <source>
        <dbReference type="PROSITE" id="PS01124"/>
    </source>
</evidence>
<dbReference type="PANTHER" id="PTHR43280:SF31">
    <property type="entry name" value="TRANSCRIPTIONAL REGULATORY PROTEIN"/>
    <property type="match status" value="1"/>
</dbReference>
<dbReference type="InterPro" id="IPR020449">
    <property type="entry name" value="Tscrpt_reg_AraC-type_HTH"/>
</dbReference>
<gene>
    <name evidence="6" type="ORF">LG632_00710</name>
</gene>
<protein>
    <submittedName>
        <fullName evidence="6">Helix-turn-helix domain-containing protein</fullName>
    </submittedName>
</protein>
<accession>A0ABS8AZY8</accession>
<dbReference type="SMART" id="SM00342">
    <property type="entry name" value="HTH_ARAC"/>
    <property type="match status" value="1"/>
</dbReference>
<comment type="caution">
    <text evidence="6">The sequence shown here is derived from an EMBL/GenBank/DDBJ whole genome shotgun (WGS) entry which is preliminary data.</text>
</comment>
<dbReference type="InterPro" id="IPR009057">
    <property type="entry name" value="Homeodomain-like_sf"/>
</dbReference>
<evidence type="ECO:0000256" key="4">
    <source>
        <dbReference type="SAM" id="MobiDB-lite"/>
    </source>
</evidence>
<feature type="compositionally biased region" description="Basic and acidic residues" evidence="4">
    <location>
        <begin position="159"/>
        <end position="175"/>
    </location>
</feature>
<dbReference type="SUPFAM" id="SSF46689">
    <property type="entry name" value="Homeodomain-like"/>
    <property type="match status" value="1"/>
</dbReference>
<dbReference type="RefSeq" id="WP_226724323.1">
    <property type="nucleotide sequence ID" value="NZ_JAJAUY010000002.1"/>
</dbReference>
<dbReference type="PROSITE" id="PS01124">
    <property type="entry name" value="HTH_ARAC_FAMILY_2"/>
    <property type="match status" value="1"/>
</dbReference>
<dbReference type="Proteomes" id="UP001199054">
    <property type="component" value="Unassembled WGS sequence"/>
</dbReference>
<sequence length="185" mass="20000">MAATTSRPPKANQLTSSCRTNADSIARAHRISRRRLYEILGRAGIRLEQWAISECLEAACLLLASPQHAALPVSAVAARSGFTSPSHFTRRFRAAYGLTPREGRRHRCRPPPRTGGATERPPTSRQSRPPPALHAAAAEEDELPVQSAPNRARSPFDLGHNDSRSHHRAEGEQCDRGTGSSGGTG</sequence>
<name>A0ABS8AZY8_9ACTN</name>
<keyword evidence="2" id="KW-0238">DNA-binding</keyword>
<reference evidence="6 7" key="1">
    <citation type="submission" date="2021-10" db="EMBL/GenBank/DDBJ databases">
        <title>Streptomyces sp. strain SMC 277, a novel streptomycete isolated from soil.</title>
        <authorList>
            <person name="Chanama M."/>
        </authorList>
    </citation>
    <scope>NUCLEOTIDE SEQUENCE [LARGE SCALE GENOMIC DNA]</scope>
    <source>
        <strain evidence="6 7">SMC 277</strain>
    </source>
</reference>
<keyword evidence="1" id="KW-0805">Transcription regulation</keyword>
<dbReference type="PANTHER" id="PTHR43280">
    <property type="entry name" value="ARAC-FAMILY TRANSCRIPTIONAL REGULATOR"/>
    <property type="match status" value="1"/>
</dbReference>
<proteinExistence type="predicted"/>
<keyword evidence="7" id="KW-1185">Reference proteome</keyword>
<evidence type="ECO:0000313" key="7">
    <source>
        <dbReference type="Proteomes" id="UP001199054"/>
    </source>
</evidence>
<dbReference type="PRINTS" id="PR00032">
    <property type="entry name" value="HTHARAC"/>
</dbReference>
<evidence type="ECO:0000256" key="2">
    <source>
        <dbReference type="ARBA" id="ARBA00023125"/>
    </source>
</evidence>
<dbReference type="EMBL" id="JAJAUY010000002">
    <property type="protein sequence ID" value="MCB5177918.1"/>
    <property type="molecule type" value="Genomic_DNA"/>
</dbReference>
<evidence type="ECO:0000313" key="6">
    <source>
        <dbReference type="EMBL" id="MCB5177918.1"/>
    </source>
</evidence>